<sequence length="199" mass="22899">MTELREHVKALFSNRIFVAGLCLVVLAGIFVFMFVSARINEQKQDALIRDMKDLSYFEYFYYGGSTKISEITRDKGIDFKIGAGLGSWESGFGQADLPLWRGTCEIDESLQLAPRYLLRIAEDEHTYASSQYADLTINYVENSADPDIFDYVETAGFFYDQRPYLITSNGRIYEVEDQSFFVELFSFLDDERVLPPKVM</sequence>
<evidence type="ECO:0000313" key="2">
    <source>
        <dbReference type="EMBL" id="HIU43767.1"/>
    </source>
</evidence>
<evidence type="ECO:0000256" key="1">
    <source>
        <dbReference type="SAM" id="Phobius"/>
    </source>
</evidence>
<dbReference type="EMBL" id="DVMR01000046">
    <property type="protein sequence ID" value="HIU43767.1"/>
    <property type="molecule type" value="Genomic_DNA"/>
</dbReference>
<feature type="transmembrane region" description="Helical" evidence="1">
    <location>
        <begin position="16"/>
        <end position="35"/>
    </location>
</feature>
<reference evidence="2" key="2">
    <citation type="journal article" date="2021" name="PeerJ">
        <title>Extensive microbial diversity within the chicken gut microbiome revealed by metagenomics and culture.</title>
        <authorList>
            <person name="Gilroy R."/>
            <person name="Ravi A."/>
            <person name="Getino M."/>
            <person name="Pursley I."/>
            <person name="Horton D.L."/>
            <person name="Alikhan N.F."/>
            <person name="Baker D."/>
            <person name="Gharbi K."/>
            <person name="Hall N."/>
            <person name="Watson M."/>
            <person name="Adriaenssens E.M."/>
            <person name="Foster-Nyarko E."/>
            <person name="Jarju S."/>
            <person name="Secka A."/>
            <person name="Antonio M."/>
            <person name="Oren A."/>
            <person name="Chaudhuri R.R."/>
            <person name="La Ragione R."/>
            <person name="Hildebrand F."/>
            <person name="Pallen M.J."/>
        </authorList>
    </citation>
    <scope>NUCLEOTIDE SEQUENCE</scope>
    <source>
        <strain evidence="2">CHK191-8634</strain>
    </source>
</reference>
<comment type="caution">
    <text evidence="2">The sequence shown here is derived from an EMBL/GenBank/DDBJ whole genome shotgun (WGS) entry which is preliminary data.</text>
</comment>
<reference evidence="2" key="1">
    <citation type="submission" date="2020-10" db="EMBL/GenBank/DDBJ databases">
        <authorList>
            <person name="Gilroy R."/>
        </authorList>
    </citation>
    <scope>NUCLEOTIDE SEQUENCE</scope>
    <source>
        <strain evidence="2">CHK191-8634</strain>
    </source>
</reference>
<name>A0A9D1LLP7_9CLOT</name>
<keyword evidence="1" id="KW-1133">Transmembrane helix</keyword>
<gene>
    <name evidence="2" type="ORF">IAB67_05655</name>
</gene>
<protein>
    <submittedName>
        <fullName evidence="2">Uncharacterized protein</fullName>
    </submittedName>
</protein>
<evidence type="ECO:0000313" key="3">
    <source>
        <dbReference type="Proteomes" id="UP000824073"/>
    </source>
</evidence>
<keyword evidence="1" id="KW-0472">Membrane</keyword>
<organism evidence="2 3">
    <name type="scientific">Candidatus Ventrousia excrementavium</name>
    <dbReference type="NCBI Taxonomy" id="2840961"/>
    <lineage>
        <taxon>Bacteria</taxon>
        <taxon>Bacillati</taxon>
        <taxon>Bacillota</taxon>
        <taxon>Clostridia</taxon>
        <taxon>Eubacteriales</taxon>
        <taxon>Clostridiaceae</taxon>
        <taxon>Clostridiaceae incertae sedis</taxon>
        <taxon>Candidatus Ventrousia</taxon>
    </lineage>
</organism>
<dbReference type="AlphaFoldDB" id="A0A9D1LLP7"/>
<dbReference type="Proteomes" id="UP000824073">
    <property type="component" value="Unassembled WGS sequence"/>
</dbReference>
<accession>A0A9D1LLP7</accession>
<keyword evidence="1" id="KW-0812">Transmembrane</keyword>
<proteinExistence type="predicted"/>